<dbReference type="SUPFAM" id="SSF58104">
    <property type="entry name" value="Methyl-accepting chemotaxis protein (MCP) signaling domain"/>
    <property type="match status" value="1"/>
</dbReference>
<dbReference type="PANTHER" id="PTHR32089">
    <property type="entry name" value="METHYL-ACCEPTING CHEMOTAXIS PROTEIN MCPB"/>
    <property type="match status" value="1"/>
</dbReference>
<dbReference type="GO" id="GO:0006935">
    <property type="term" value="P:chemotaxis"/>
    <property type="evidence" value="ECO:0007669"/>
    <property type="project" value="InterPro"/>
</dbReference>
<reference evidence="7" key="1">
    <citation type="journal article" date="2021" name="PeerJ">
        <title>Extensive microbial diversity within the chicken gut microbiome revealed by metagenomics and culture.</title>
        <authorList>
            <person name="Gilroy R."/>
            <person name="Ravi A."/>
            <person name="Getino M."/>
            <person name="Pursley I."/>
            <person name="Horton D.L."/>
            <person name="Alikhan N.F."/>
            <person name="Baker D."/>
            <person name="Gharbi K."/>
            <person name="Hall N."/>
            <person name="Watson M."/>
            <person name="Adriaenssens E.M."/>
            <person name="Foster-Nyarko E."/>
            <person name="Jarju S."/>
            <person name="Secka A."/>
            <person name="Antonio M."/>
            <person name="Oren A."/>
            <person name="Chaudhuri R.R."/>
            <person name="La Ragione R."/>
            <person name="Hildebrand F."/>
            <person name="Pallen M.J."/>
        </authorList>
    </citation>
    <scope>NUCLEOTIDE SEQUENCE</scope>
    <source>
        <strain evidence="7">CHK195-6426</strain>
    </source>
</reference>
<evidence type="ECO:0000313" key="8">
    <source>
        <dbReference type="Proteomes" id="UP000824265"/>
    </source>
</evidence>
<dbReference type="PANTHER" id="PTHR32089:SF112">
    <property type="entry name" value="LYSOZYME-LIKE PROTEIN-RELATED"/>
    <property type="match status" value="1"/>
</dbReference>
<dbReference type="Gene3D" id="1.10.287.950">
    <property type="entry name" value="Methyl-accepting chemotaxis protein"/>
    <property type="match status" value="1"/>
</dbReference>
<dbReference type="SMART" id="SM00283">
    <property type="entry name" value="MA"/>
    <property type="match status" value="1"/>
</dbReference>
<evidence type="ECO:0000313" key="7">
    <source>
        <dbReference type="EMBL" id="HIW80787.1"/>
    </source>
</evidence>
<feature type="transmembrane region" description="Helical" evidence="5">
    <location>
        <begin position="69"/>
        <end position="102"/>
    </location>
</feature>
<dbReference type="GO" id="GO:0007165">
    <property type="term" value="P:signal transduction"/>
    <property type="evidence" value="ECO:0007669"/>
    <property type="project" value="UniProtKB-KW"/>
</dbReference>
<dbReference type="Proteomes" id="UP000824265">
    <property type="component" value="Unassembled WGS sequence"/>
</dbReference>
<comment type="caution">
    <text evidence="7">The sequence shown here is derived from an EMBL/GenBank/DDBJ whole genome shotgun (WGS) entry which is preliminary data.</text>
</comment>
<feature type="transmembrane region" description="Helical" evidence="5">
    <location>
        <begin position="12"/>
        <end position="32"/>
    </location>
</feature>
<dbReference type="GO" id="GO:0004888">
    <property type="term" value="F:transmembrane signaling receptor activity"/>
    <property type="evidence" value="ECO:0007669"/>
    <property type="project" value="InterPro"/>
</dbReference>
<dbReference type="EMBL" id="DXGH01000027">
    <property type="protein sequence ID" value="HIW80787.1"/>
    <property type="molecule type" value="Genomic_DNA"/>
</dbReference>
<feature type="domain" description="Methyl-accepting transducer" evidence="6">
    <location>
        <begin position="205"/>
        <end position="452"/>
    </location>
</feature>
<feature type="coiled-coil region" evidence="4">
    <location>
        <begin position="283"/>
        <end position="310"/>
    </location>
</feature>
<name>A0A9D1UAM1_9FIRM</name>
<evidence type="ECO:0000256" key="2">
    <source>
        <dbReference type="ARBA" id="ARBA00029447"/>
    </source>
</evidence>
<feature type="transmembrane region" description="Helical" evidence="5">
    <location>
        <begin position="138"/>
        <end position="156"/>
    </location>
</feature>
<evidence type="ECO:0000256" key="1">
    <source>
        <dbReference type="ARBA" id="ARBA00023224"/>
    </source>
</evidence>
<evidence type="ECO:0000256" key="3">
    <source>
        <dbReference type="PROSITE-ProRule" id="PRU00284"/>
    </source>
</evidence>
<keyword evidence="4" id="KW-0175">Coiled coil</keyword>
<evidence type="ECO:0000259" key="6">
    <source>
        <dbReference type="PROSITE" id="PS50111"/>
    </source>
</evidence>
<dbReference type="Pfam" id="PF00015">
    <property type="entry name" value="MCPsignal"/>
    <property type="match status" value="1"/>
</dbReference>
<proteinExistence type="inferred from homology"/>
<keyword evidence="5" id="KW-0472">Membrane</keyword>
<reference evidence="7" key="2">
    <citation type="submission" date="2021-04" db="EMBL/GenBank/DDBJ databases">
        <authorList>
            <person name="Gilroy R."/>
        </authorList>
    </citation>
    <scope>NUCLEOTIDE SEQUENCE</scope>
    <source>
        <strain evidence="7">CHK195-6426</strain>
    </source>
</reference>
<feature type="transmembrane region" description="Helical" evidence="5">
    <location>
        <begin position="108"/>
        <end position="126"/>
    </location>
</feature>
<dbReference type="PRINTS" id="PR00260">
    <property type="entry name" value="CHEMTRNSDUCR"/>
</dbReference>
<comment type="similarity">
    <text evidence="2">Belongs to the methyl-accepting chemotaxis (MCP) protein family.</text>
</comment>
<evidence type="ECO:0000256" key="4">
    <source>
        <dbReference type="SAM" id="Coils"/>
    </source>
</evidence>
<dbReference type="AlphaFoldDB" id="A0A9D1UAM1"/>
<gene>
    <name evidence="7" type="ORF">H9742_04525</name>
</gene>
<dbReference type="GO" id="GO:0016020">
    <property type="term" value="C:membrane"/>
    <property type="evidence" value="ECO:0007669"/>
    <property type="project" value="InterPro"/>
</dbReference>
<evidence type="ECO:0000256" key="5">
    <source>
        <dbReference type="SAM" id="Phobius"/>
    </source>
</evidence>
<organism evidence="7 8">
    <name type="scientific">Candidatus Acetatifactor stercoripullorum</name>
    <dbReference type="NCBI Taxonomy" id="2838414"/>
    <lineage>
        <taxon>Bacteria</taxon>
        <taxon>Bacillati</taxon>
        <taxon>Bacillota</taxon>
        <taxon>Clostridia</taxon>
        <taxon>Lachnospirales</taxon>
        <taxon>Lachnospiraceae</taxon>
        <taxon>Acetatifactor</taxon>
    </lineage>
</organism>
<dbReference type="PROSITE" id="PS50111">
    <property type="entry name" value="CHEMOTAXIS_TRANSDUC_2"/>
    <property type="match status" value="1"/>
</dbReference>
<keyword evidence="5" id="KW-1133">Transmembrane helix</keyword>
<feature type="coiled-coil region" evidence="4">
    <location>
        <begin position="167"/>
        <end position="198"/>
    </location>
</feature>
<sequence>MEYEAVIRRKSQILCIALLMSILLRCVVNAVFMGWSSVLPMGMAGLAVCSLLLGLSWKMNPVLMMYFMTAFLTGVSVACMLAFPCTTNYLMFFLAILMVVIYEDIRPISLQCVLSAVCMYIFYFRYEKELSATWSVDAMAMCIVYIVSAMFVFWALCRLTGRQFASLRAANSENAAARAKAEQLLGEIRKSVEILEKTSSMMNESMGVTEEISGRIAVTASEVAKGAISDVEAAAAVKEMMQRGVENIQSVSEACADMSGISEKTGESVAQGGTRVADMDVQMKLLSAKMDAVTAAIQQLNQENERIVKILGTLDEITSKTKLLSLNASIEAARAGEQGKGFAVVASEIRSLSESSSGFTEQIHFILGGIQEQTGNVMNEIRLSQECVTGCSIQMETVKQSFEDISSNASQVFSGAQRIEDQAGSLERLLGKTSAEVNHISENVASTSRAMEEISDSIIRLHENVDSVANKYHQLNDIMNSLAEAAK</sequence>
<dbReference type="InterPro" id="IPR004090">
    <property type="entry name" value="Chemotax_Me-accpt_rcpt"/>
</dbReference>
<keyword evidence="5" id="KW-0812">Transmembrane</keyword>
<dbReference type="InterPro" id="IPR004089">
    <property type="entry name" value="MCPsignal_dom"/>
</dbReference>
<keyword evidence="1 3" id="KW-0807">Transducer</keyword>
<accession>A0A9D1UAM1</accession>
<protein>
    <recommendedName>
        <fullName evidence="6">Methyl-accepting transducer domain-containing protein</fullName>
    </recommendedName>
</protein>
<feature type="transmembrane region" description="Helical" evidence="5">
    <location>
        <begin position="38"/>
        <end position="57"/>
    </location>
</feature>